<sequence length="98" mass="11152">MPLLKEMAGREPQDLRNYLRMSETSFQELLQLISGKIKKQNTIMRESVSSEERLVATLQFLATGRSYENLKFSCAMSPQLLGKIIPETCAAIYDALHE</sequence>
<dbReference type="EMBL" id="JANEYF010002509">
    <property type="protein sequence ID" value="KAJ8945477.1"/>
    <property type="molecule type" value="Genomic_DNA"/>
</dbReference>
<accession>A0AAV8Y4L0</accession>
<keyword evidence="2" id="KW-1185">Reference proteome</keyword>
<gene>
    <name evidence="1" type="ORF">NQ314_009229</name>
</gene>
<organism evidence="1 2">
    <name type="scientific">Rhamnusium bicolor</name>
    <dbReference type="NCBI Taxonomy" id="1586634"/>
    <lineage>
        <taxon>Eukaryota</taxon>
        <taxon>Metazoa</taxon>
        <taxon>Ecdysozoa</taxon>
        <taxon>Arthropoda</taxon>
        <taxon>Hexapoda</taxon>
        <taxon>Insecta</taxon>
        <taxon>Pterygota</taxon>
        <taxon>Neoptera</taxon>
        <taxon>Endopterygota</taxon>
        <taxon>Coleoptera</taxon>
        <taxon>Polyphaga</taxon>
        <taxon>Cucujiformia</taxon>
        <taxon>Chrysomeloidea</taxon>
        <taxon>Cerambycidae</taxon>
        <taxon>Lepturinae</taxon>
        <taxon>Rhagiini</taxon>
        <taxon>Rhamnusium</taxon>
    </lineage>
</organism>
<dbReference type="AlphaFoldDB" id="A0AAV8Y4L0"/>
<dbReference type="Proteomes" id="UP001162156">
    <property type="component" value="Unassembled WGS sequence"/>
</dbReference>
<proteinExistence type="predicted"/>
<evidence type="ECO:0000313" key="2">
    <source>
        <dbReference type="Proteomes" id="UP001162156"/>
    </source>
</evidence>
<reference evidence="1" key="1">
    <citation type="journal article" date="2023" name="Insect Mol. Biol.">
        <title>Genome sequencing provides insights into the evolution of gene families encoding plant cell wall-degrading enzymes in longhorned beetles.</title>
        <authorList>
            <person name="Shin N.R."/>
            <person name="Okamura Y."/>
            <person name="Kirsch R."/>
            <person name="Pauchet Y."/>
        </authorList>
    </citation>
    <scope>NUCLEOTIDE SEQUENCE</scope>
    <source>
        <strain evidence="1">RBIC_L_NR</strain>
    </source>
</reference>
<comment type="caution">
    <text evidence="1">The sequence shown here is derived from an EMBL/GenBank/DDBJ whole genome shotgun (WGS) entry which is preliminary data.</text>
</comment>
<evidence type="ECO:0000313" key="1">
    <source>
        <dbReference type="EMBL" id="KAJ8945477.1"/>
    </source>
</evidence>
<protein>
    <submittedName>
        <fullName evidence="1">Uncharacterized protein</fullName>
    </submittedName>
</protein>
<name>A0AAV8Y4L0_9CUCU</name>